<dbReference type="EMBL" id="JACHJY010000009">
    <property type="protein sequence ID" value="MBB4984990.1"/>
    <property type="molecule type" value="Genomic_DNA"/>
</dbReference>
<evidence type="ECO:0000313" key="1">
    <source>
        <dbReference type="EMBL" id="MBB4984990.1"/>
    </source>
</evidence>
<dbReference type="Proteomes" id="UP000582643">
    <property type="component" value="Unassembled WGS sequence"/>
</dbReference>
<comment type="caution">
    <text evidence="1">The sequence shown here is derived from an EMBL/GenBank/DDBJ whole genome shotgun (WGS) entry which is preliminary data.</text>
</comment>
<proteinExistence type="predicted"/>
<gene>
    <name evidence="1" type="ORF">GGE06_005940</name>
</gene>
<accession>A0A7W7U7D2</accession>
<keyword evidence="2" id="KW-1185">Reference proteome</keyword>
<reference evidence="1 2" key="1">
    <citation type="submission" date="2020-08" db="EMBL/GenBank/DDBJ databases">
        <title>Genomic Encyclopedia of Type Strains, Phase III (KMG-III): the genomes of soil and plant-associated and newly described type strains.</title>
        <authorList>
            <person name="Whitman W."/>
        </authorList>
    </citation>
    <scope>NUCLEOTIDE SEQUENCE [LARGE SCALE GENOMIC DNA]</scope>
    <source>
        <strain evidence="1 2">SFB5A</strain>
    </source>
</reference>
<protein>
    <submittedName>
        <fullName evidence="1">Uncharacterized protein</fullName>
    </submittedName>
</protein>
<sequence length="61" mass="6643">MESFEPVTADYPSAPRLPLLTLAEAREAVRHLFLLEQLDLSPRGAAAGQLASELARRLPAD</sequence>
<evidence type="ECO:0000313" key="2">
    <source>
        <dbReference type="Proteomes" id="UP000582643"/>
    </source>
</evidence>
<dbReference type="AlphaFoldDB" id="A0A7W7U7D2"/>
<organism evidence="1 2">
    <name type="scientific">Streptomyces nymphaeiformis</name>
    <dbReference type="NCBI Taxonomy" id="2663842"/>
    <lineage>
        <taxon>Bacteria</taxon>
        <taxon>Bacillati</taxon>
        <taxon>Actinomycetota</taxon>
        <taxon>Actinomycetes</taxon>
        <taxon>Kitasatosporales</taxon>
        <taxon>Streptomycetaceae</taxon>
        <taxon>Streptomyces</taxon>
    </lineage>
</organism>
<name>A0A7W7U7D2_9ACTN</name>
<dbReference type="RefSeq" id="WP_184932217.1">
    <property type="nucleotide sequence ID" value="NZ_JACHJY010000009.1"/>
</dbReference>